<keyword evidence="1" id="KW-0694">RNA-binding</keyword>
<comment type="caution">
    <text evidence="2">The sequence shown here is derived from an EMBL/GenBank/DDBJ whole genome shotgun (WGS) entry which is preliminary data.</text>
</comment>
<dbReference type="InterPro" id="IPR013785">
    <property type="entry name" value="Aldolase_TIM"/>
</dbReference>
<evidence type="ECO:0000313" key="3">
    <source>
        <dbReference type="Proteomes" id="UP000070352"/>
    </source>
</evidence>
<sequence>MDFNGQRILPAIRNMKDFEKILKSDIEYFILLNSHIGQLKSISEYSKKANKKLLLHIDLIHGLKNDEYATQFVIQNIQPFGLISTRSQVITTAKKKGLLAIQRLFLLDSTALETSYKLFEKTQPDFIEVLPGLIPHMIKEVKETTRIPVLAGGLIRTKDDIENALNAGATAVTTSNYELWEEKI</sequence>
<proteinExistence type="predicted"/>
<evidence type="ECO:0000256" key="1">
    <source>
        <dbReference type="PIRNR" id="PIRNR016897"/>
    </source>
</evidence>
<dbReference type="InterPro" id="IPR006699">
    <property type="entry name" value="GlpP"/>
</dbReference>
<dbReference type="STRING" id="1413211.U473_08640"/>
<dbReference type="Proteomes" id="UP000070352">
    <property type="component" value="Unassembled WGS sequence"/>
</dbReference>
<comment type="function">
    <text evidence="1">Regulates expression of the glpD operon. In the presence of glycerol 3-phosphate (G3P) causes antitermination of transcription of glpD at the inverted repeat of the leader region to enhance its transcription. Binds and stabilizes glpD leader mRNA.</text>
</comment>
<name>A0A135L4Y1_9BACI</name>
<dbReference type="SUPFAM" id="SSF110391">
    <property type="entry name" value="GlpP-like"/>
    <property type="match status" value="1"/>
</dbReference>
<keyword evidence="3" id="KW-1185">Reference proteome</keyword>
<keyword evidence="1" id="KW-0805">Transcription regulation</keyword>
<dbReference type="EMBL" id="LSKU01000001">
    <property type="protein sequence ID" value="KXG44065.1"/>
    <property type="molecule type" value="Genomic_DNA"/>
</dbReference>
<dbReference type="PANTHER" id="PTHR35787">
    <property type="entry name" value="GLYCEROL UPTAKE OPERON ANTITERMINATOR REGULATORY PROTEIN"/>
    <property type="match status" value="1"/>
</dbReference>
<dbReference type="PIRSF" id="PIRSF016897">
    <property type="entry name" value="GlpP"/>
    <property type="match status" value="1"/>
</dbReference>
<gene>
    <name evidence="2" type="ORF">U473_08640</name>
</gene>
<dbReference type="GO" id="GO:0001072">
    <property type="term" value="F:transcription antitermination factor activity, RNA binding"/>
    <property type="evidence" value="ECO:0007669"/>
    <property type="project" value="TreeGrafter"/>
</dbReference>
<reference evidence="2 3" key="1">
    <citation type="submission" date="2016-02" db="EMBL/GenBank/DDBJ databases">
        <title>Draft Genome for Tepidibacillus decaturensis nov. sp. Strain Z9, an Anaerobic, Moderately Thermophilic and Heterotrophic Bacterium from Deep Subsurface of the Illinois Basin, USA.</title>
        <authorList>
            <person name="Dong Y."/>
            <person name="Chang J.Y."/>
            <person name="Sanford R."/>
            <person name="Fouke B.W."/>
        </authorList>
    </citation>
    <scope>NUCLEOTIDE SEQUENCE [LARGE SCALE GENOMIC DNA]</scope>
    <source>
        <strain evidence="2 3">Z9</strain>
    </source>
</reference>
<dbReference type="GO" id="GO:0045893">
    <property type="term" value="P:positive regulation of DNA-templated transcription"/>
    <property type="evidence" value="ECO:0007669"/>
    <property type="project" value="TreeGrafter"/>
</dbReference>
<dbReference type="GO" id="GO:0006071">
    <property type="term" value="P:glycerol metabolic process"/>
    <property type="evidence" value="ECO:0007669"/>
    <property type="project" value="UniProtKB-UniRule"/>
</dbReference>
<dbReference type="RefSeq" id="WP_068725336.1">
    <property type="nucleotide sequence ID" value="NZ_LSKU01000001.1"/>
</dbReference>
<dbReference type="PANTHER" id="PTHR35787:SF1">
    <property type="entry name" value="GLYCEROL UPTAKE OPERON ANTITERMINATOR REGULATORY PROTEIN"/>
    <property type="match status" value="1"/>
</dbReference>
<dbReference type="AlphaFoldDB" id="A0A135L4Y1"/>
<dbReference type="GO" id="GO:0003723">
    <property type="term" value="F:RNA binding"/>
    <property type="evidence" value="ECO:0007669"/>
    <property type="project" value="UniProtKB-KW"/>
</dbReference>
<protein>
    <recommendedName>
        <fullName evidence="1">Glycerol uptake operon antiterminator regulatory protein</fullName>
    </recommendedName>
</protein>
<keyword evidence="1" id="KW-0804">Transcription</keyword>
<dbReference type="Gene3D" id="3.20.20.70">
    <property type="entry name" value="Aldolase class I"/>
    <property type="match status" value="1"/>
</dbReference>
<organism evidence="2 3">
    <name type="scientific">Tepidibacillus decaturensis</name>
    <dbReference type="NCBI Taxonomy" id="1413211"/>
    <lineage>
        <taxon>Bacteria</taxon>
        <taxon>Bacillati</taxon>
        <taxon>Bacillota</taxon>
        <taxon>Bacilli</taxon>
        <taxon>Bacillales</taxon>
        <taxon>Bacillaceae</taxon>
        <taxon>Tepidibacillus</taxon>
    </lineage>
</organism>
<evidence type="ECO:0000313" key="2">
    <source>
        <dbReference type="EMBL" id="KXG44065.1"/>
    </source>
</evidence>
<dbReference type="OrthoDB" id="9799580at2"/>
<keyword evidence="1" id="KW-0319">Glycerol metabolism</keyword>
<dbReference type="Pfam" id="PF04309">
    <property type="entry name" value="G3P_antiterm"/>
    <property type="match status" value="1"/>
</dbReference>
<accession>A0A135L4Y1</accession>